<dbReference type="SUPFAM" id="SSF53474">
    <property type="entry name" value="alpha/beta-Hydrolases"/>
    <property type="match status" value="1"/>
</dbReference>
<dbReference type="Gene3D" id="3.40.50.1820">
    <property type="entry name" value="alpha/beta hydrolase"/>
    <property type="match status" value="1"/>
</dbReference>
<evidence type="ECO:0000313" key="4">
    <source>
        <dbReference type="EMBL" id="MFC3137658.1"/>
    </source>
</evidence>
<dbReference type="SUPFAM" id="SSF82171">
    <property type="entry name" value="DPP6 N-terminal domain-like"/>
    <property type="match status" value="1"/>
</dbReference>
<sequence length="809" mass="90153">MRGTPWLLATLLLFSQLSWSSDGYQLPPDNLQQVVEQTSGPVTMLSPDKRWMAVMGPTPAPSISELARNEVRLGGLRIDPERLTPSRISRQYESLVMIPLFQSDKVIQLDIQLPEGITYISGRFSPDNRFFSFAGLSEQGAYLYLYELESQKLTKLKNARLNATISSRYQWLADSSAILFRQATNTNTDTRHDVKAGPVPLIKSTGQQKTPRRTYQDLLKTPADADYFQALTLSQPALVTPGGKLTKIGKPGVYGTVSLSPDNRFLLLTRLAAPFSYRVKYYDFAKEVVVLKLADQSEKVVALQSSGEIRPSGPDSVTPGKRSFSWHPAKAASLVWLQSADNGDSKQKARLRDELYQQDAPFAEQPTKIVATPWRITGVDWINETSALITQRSRKQQKLRLSLLQDNALTQWHERGLRDSYKHPGTLHKALNSFGKRTLAFDGGKLLHYGLGASDSGYQPFLKRTQINNGDSQLLWETRGDKYQRVKYVLNEQPLELIISSESKSAAPSIHHLNVDTGESRLLYQSPDRLSAFKGVQKQLVNFTRNDGLELSGTLYLPAGYQTSQGPLPVIIWAYPREFKDKSVASQVAYSPNQYLKISPRSPIALVSQGYAVFDRVAMPVIGEGNSKPNDTFREQLVANASAAIDKLVAMGVADRNRIAIGGHSYGAFMVANLLAHSDLFAAGIARSGAYNRTLTPFGFQNEERNFWQATSLYKEMSPFTHADKIDEPILLIHGEMDSNSGTYPMQSDRLFNAIAGLGGTAKLVILPWESHSYKAKESLNHLLWEQLNWLDTYLKPTSVADTAEETPL</sequence>
<dbReference type="EC" id="3.4.-.-" evidence="4"/>
<dbReference type="PANTHER" id="PTHR42776:SF28">
    <property type="entry name" value="GLUTAMYL ENDOPEPTIDASE, CHLOROPLASTIC-RELATED"/>
    <property type="match status" value="1"/>
</dbReference>
<keyword evidence="5" id="KW-1185">Reference proteome</keyword>
<dbReference type="InterPro" id="IPR001375">
    <property type="entry name" value="Peptidase_S9_cat"/>
</dbReference>
<dbReference type="GO" id="GO:0016787">
    <property type="term" value="F:hydrolase activity"/>
    <property type="evidence" value="ECO:0007669"/>
    <property type="project" value="UniProtKB-KW"/>
</dbReference>
<proteinExistence type="predicted"/>
<reference evidence="5" key="1">
    <citation type="journal article" date="2019" name="Int. J. Syst. Evol. Microbiol.">
        <title>The Global Catalogue of Microorganisms (GCM) 10K type strain sequencing project: providing services to taxonomists for standard genome sequencing and annotation.</title>
        <authorList>
            <consortium name="The Broad Institute Genomics Platform"/>
            <consortium name="The Broad Institute Genome Sequencing Center for Infectious Disease"/>
            <person name="Wu L."/>
            <person name="Ma J."/>
        </authorList>
    </citation>
    <scope>NUCLEOTIDE SEQUENCE [LARGE SCALE GENOMIC DNA]</scope>
    <source>
        <strain evidence="5">KCTC 52277</strain>
    </source>
</reference>
<evidence type="ECO:0000256" key="2">
    <source>
        <dbReference type="SAM" id="SignalP"/>
    </source>
</evidence>
<keyword evidence="2" id="KW-0732">Signal</keyword>
<organism evidence="4 5">
    <name type="scientific">Shewanella submarina</name>
    <dbReference type="NCBI Taxonomy" id="2016376"/>
    <lineage>
        <taxon>Bacteria</taxon>
        <taxon>Pseudomonadati</taxon>
        <taxon>Pseudomonadota</taxon>
        <taxon>Gammaproteobacteria</taxon>
        <taxon>Alteromonadales</taxon>
        <taxon>Shewanellaceae</taxon>
        <taxon>Shewanella</taxon>
    </lineage>
</organism>
<dbReference type="Proteomes" id="UP001595621">
    <property type="component" value="Unassembled WGS sequence"/>
</dbReference>
<dbReference type="InterPro" id="IPR029058">
    <property type="entry name" value="AB_hydrolase_fold"/>
</dbReference>
<dbReference type="Pfam" id="PF00326">
    <property type="entry name" value="Peptidase_S9"/>
    <property type="match status" value="1"/>
</dbReference>
<accession>A0ABV7G811</accession>
<feature type="domain" description="Peptidase S9 prolyl oligopeptidase catalytic" evidence="3">
    <location>
        <begin position="641"/>
        <end position="796"/>
    </location>
</feature>
<keyword evidence="1 4" id="KW-0378">Hydrolase</keyword>
<evidence type="ECO:0000259" key="3">
    <source>
        <dbReference type="Pfam" id="PF00326"/>
    </source>
</evidence>
<evidence type="ECO:0000313" key="5">
    <source>
        <dbReference type="Proteomes" id="UP001595621"/>
    </source>
</evidence>
<feature type="chain" id="PRO_5046279797" evidence="2">
    <location>
        <begin position="21"/>
        <end position="809"/>
    </location>
</feature>
<feature type="signal peptide" evidence="2">
    <location>
        <begin position="1"/>
        <end position="20"/>
    </location>
</feature>
<dbReference type="EMBL" id="JBHRTD010000006">
    <property type="protein sequence ID" value="MFC3137658.1"/>
    <property type="molecule type" value="Genomic_DNA"/>
</dbReference>
<dbReference type="PANTHER" id="PTHR42776">
    <property type="entry name" value="SERINE PEPTIDASE S9 FAMILY MEMBER"/>
    <property type="match status" value="1"/>
</dbReference>
<gene>
    <name evidence="4" type="ORF">ACFOE0_05570</name>
</gene>
<name>A0ABV7G811_9GAMM</name>
<protein>
    <submittedName>
        <fullName evidence="4">Alpha/beta hydrolase family protein</fullName>
        <ecNumber evidence="4">3.4.-.-</ecNumber>
    </submittedName>
</protein>
<dbReference type="RefSeq" id="WP_248935097.1">
    <property type="nucleotide sequence ID" value="NZ_JAKILF010000002.1"/>
</dbReference>
<comment type="caution">
    <text evidence="4">The sequence shown here is derived from an EMBL/GenBank/DDBJ whole genome shotgun (WGS) entry which is preliminary data.</text>
</comment>
<evidence type="ECO:0000256" key="1">
    <source>
        <dbReference type="ARBA" id="ARBA00022801"/>
    </source>
</evidence>